<protein>
    <submittedName>
        <fullName evidence="3">NAD-dependent epimerase/dehydratase</fullName>
    </submittedName>
</protein>
<dbReference type="Gene3D" id="3.40.50.720">
    <property type="entry name" value="NAD(P)-binding Rossmann-like Domain"/>
    <property type="match status" value="2"/>
</dbReference>
<evidence type="ECO:0000256" key="1">
    <source>
        <dbReference type="SAM" id="MobiDB-lite"/>
    </source>
</evidence>
<dbReference type="EMBL" id="AOIP01000014">
    <property type="protein sequence ID" value="ELZ07882.1"/>
    <property type="molecule type" value="Genomic_DNA"/>
</dbReference>
<dbReference type="OrthoDB" id="4907at2157"/>
<accession>M0BBM3</accession>
<proteinExistence type="predicted"/>
<dbReference type="PANTHER" id="PTHR43245">
    <property type="entry name" value="BIFUNCTIONAL POLYMYXIN RESISTANCE PROTEIN ARNA"/>
    <property type="match status" value="1"/>
</dbReference>
<evidence type="ECO:0000313" key="3">
    <source>
        <dbReference type="EMBL" id="ELZ07882.1"/>
    </source>
</evidence>
<dbReference type="RefSeq" id="WP_006664226.1">
    <property type="nucleotide sequence ID" value="NZ_AOIP01000014.1"/>
</dbReference>
<dbReference type="PRINTS" id="PR01713">
    <property type="entry name" value="NUCEPIMERASE"/>
</dbReference>
<dbReference type="Gene3D" id="3.90.25.10">
    <property type="entry name" value="UDP-galactose 4-epimerase, domain 1"/>
    <property type="match status" value="1"/>
</dbReference>
<keyword evidence="4" id="KW-1185">Reference proteome</keyword>
<name>M0BBM3_9EURY</name>
<dbReference type="InterPro" id="IPR036291">
    <property type="entry name" value="NAD(P)-bd_dom_sf"/>
</dbReference>
<evidence type="ECO:0000313" key="4">
    <source>
        <dbReference type="Proteomes" id="UP000011591"/>
    </source>
</evidence>
<feature type="region of interest" description="Disordered" evidence="1">
    <location>
        <begin position="352"/>
        <end position="376"/>
    </location>
</feature>
<gene>
    <name evidence="3" type="ORF">C480_03474</name>
</gene>
<dbReference type="PATRIC" id="fig|1227491.4.peg.717"/>
<dbReference type="PANTHER" id="PTHR43245:SF13">
    <property type="entry name" value="UDP-D-APIOSE_UDP-D-XYLOSE SYNTHASE 2"/>
    <property type="match status" value="1"/>
</dbReference>
<dbReference type="InterPro" id="IPR050177">
    <property type="entry name" value="Lipid_A_modif_metabolic_enz"/>
</dbReference>
<dbReference type="InterPro" id="IPR001509">
    <property type="entry name" value="Epimerase_deHydtase"/>
</dbReference>
<dbReference type="Proteomes" id="UP000011591">
    <property type="component" value="Unassembled WGS sequence"/>
</dbReference>
<dbReference type="Pfam" id="PF01370">
    <property type="entry name" value="Epimerase"/>
    <property type="match status" value="1"/>
</dbReference>
<evidence type="ECO:0000259" key="2">
    <source>
        <dbReference type="Pfam" id="PF01370"/>
    </source>
</evidence>
<comment type="caution">
    <text evidence="3">The sequence shown here is derived from an EMBL/GenBank/DDBJ whole genome shotgun (WGS) entry which is preliminary data.</text>
</comment>
<dbReference type="AlphaFoldDB" id="M0BBM3"/>
<sequence>MTSPEIRDSTVLVTGGAGFIGSHLVGALAPHNEVRVLDNFSTGSREYLPPVSTAVSVPASTPTSTSTSASESESSATSTGTTDSTDSMGSTDSTTIHDNVTVIDGDIGDPMALQRAARGVDLIFHQAALVSVSRSVDAPRRSNETNLDASLLVLEQARQEDARVVVASSAAVYGHPDELPISETASTDPNSPYGIQKLALDQYTRRYAELYDLPTVALRYFNAYGPRQQGPYSGVISTFLDQARADDPITIDGDGEQTRDFVHVSDIVRANLQAATTDAVGTAYNIGTGERTSIRELAELVRDAVGSTAPIVHREPRPGDIRHSGADITKARRELEFEAQVGLESGIRSLVQETDRSATSSQRAAMAAQHEQYSQE</sequence>
<organism evidence="3 4">
    <name type="scientific">Natrialba aegyptia DSM 13077</name>
    <dbReference type="NCBI Taxonomy" id="1227491"/>
    <lineage>
        <taxon>Archaea</taxon>
        <taxon>Methanobacteriati</taxon>
        <taxon>Methanobacteriota</taxon>
        <taxon>Stenosarchaea group</taxon>
        <taxon>Halobacteria</taxon>
        <taxon>Halobacteriales</taxon>
        <taxon>Natrialbaceae</taxon>
        <taxon>Natrialba</taxon>
    </lineage>
</organism>
<reference evidence="3 4" key="1">
    <citation type="journal article" date="2014" name="PLoS Genet.">
        <title>Phylogenetically driven sequencing of extremely halophilic archaea reveals strategies for static and dynamic osmo-response.</title>
        <authorList>
            <person name="Becker E.A."/>
            <person name="Seitzer P.M."/>
            <person name="Tritt A."/>
            <person name="Larsen D."/>
            <person name="Krusor M."/>
            <person name="Yao A.I."/>
            <person name="Wu D."/>
            <person name="Madern D."/>
            <person name="Eisen J.A."/>
            <person name="Darling A.E."/>
            <person name="Facciotti M.T."/>
        </authorList>
    </citation>
    <scope>NUCLEOTIDE SEQUENCE [LARGE SCALE GENOMIC DNA]</scope>
    <source>
        <strain evidence="3 4">DSM 13077</strain>
    </source>
</reference>
<feature type="domain" description="NAD-dependent epimerase/dehydratase" evidence="2">
    <location>
        <begin position="11"/>
        <end position="287"/>
    </location>
</feature>
<feature type="compositionally biased region" description="Low complexity" evidence="1">
    <location>
        <begin position="53"/>
        <end position="94"/>
    </location>
</feature>
<dbReference type="SUPFAM" id="SSF51735">
    <property type="entry name" value="NAD(P)-binding Rossmann-fold domains"/>
    <property type="match status" value="1"/>
</dbReference>
<feature type="region of interest" description="Disordered" evidence="1">
    <location>
        <begin position="53"/>
        <end position="97"/>
    </location>
</feature>